<gene>
    <name evidence="1" type="ORF">ACFQ35_09485</name>
</gene>
<accession>A0ABW3V6E9</accession>
<dbReference type="Proteomes" id="UP001597263">
    <property type="component" value="Unassembled WGS sequence"/>
</dbReference>
<sequence>MPVIVIKPEDVVLIGAARFVDRVYVAVSIVMLPLAAGSGVEPERAKLPVNVIVDLASPLALAWSIAITNSASLEAVKLAA</sequence>
<dbReference type="RefSeq" id="WP_289388034.1">
    <property type="nucleotide sequence ID" value="NZ_JAUCBM010000008.1"/>
</dbReference>
<organism evidence="1 2">
    <name type="scientific">Pseudochrobactrum kiredjianiae</name>
    <dbReference type="NCBI Taxonomy" id="386305"/>
    <lineage>
        <taxon>Bacteria</taxon>
        <taxon>Pseudomonadati</taxon>
        <taxon>Pseudomonadota</taxon>
        <taxon>Alphaproteobacteria</taxon>
        <taxon>Hyphomicrobiales</taxon>
        <taxon>Brucellaceae</taxon>
        <taxon>Pseudochrobactrum</taxon>
    </lineage>
</organism>
<comment type="caution">
    <text evidence="1">The sequence shown here is derived from an EMBL/GenBank/DDBJ whole genome shotgun (WGS) entry which is preliminary data.</text>
</comment>
<dbReference type="EMBL" id="JBHTMA010000034">
    <property type="protein sequence ID" value="MFD1227370.1"/>
    <property type="molecule type" value="Genomic_DNA"/>
</dbReference>
<reference evidence="2" key="1">
    <citation type="journal article" date="2019" name="Int. J. Syst. Evol. Microbiol.">
        <title>The Global Catalogue of Microorganisms (GCM) 10K type strain sequencing project: providing services to taxonomists for standard genome sequencing and annotation.</title>
        <authorList>
            <consortium name="The Broad Institute Genomics Platform"/>
            <consortium name="The Broad Institute Genome Sequencing Center for Infectious Disease"/>
            <person name="Wu L."/>
            <person name="Ma J."/>
        </authorList>
    </citation>
    <scope>NUCLEOTIDE SEQUENCE [LARGE SCALE GENOMIC DNA]</scope>
    <source>
        <strain evidence="2">CCUG 49584</strain>
    </source>
</reference>
<protein>
    <submittedName>
        <fullName evidence="1">Uncharacterized protein</fullName>
    </submittedName>
</protein>
<evidence type="ECO:0000313" key="2">
    <source>
        <dbReference type="Proteomes" id="UP001597263"/>
    </source>
</evidence>
<keyword evidence="2" id="KW-1185">Reference proteome</keyword>
<proteinExistence type="predicted"/>
<evidence type="ECO:0000313" key="1">
    <source>
        <dbReference type="EMBL" id="MFD1227370.1"/>
    </source>
</evidence>
<name>A0ABW3V6E9_9HYPH</name>